<gene>
    <name evidence="1" type="ORF">EYF80_046351</name>
</gene>
<name>A0A4Z2FRQ4_9TELE</name>
<sequence length="125" mass="13769">MAPSGAARTSAGARIKLLVRSLRAGRWLRGDAVARRQHLTSHNVKTNRSKRKHPDCKLARHVSGTGRQALQQVIKTQQNIIGTNLLSIRDVGEKEQRDATQPATTCSPCCRLEPPDVKTASFLHL</sequence>
<comment type="caution">
    <text evidence="1">The sequence shown here is derived from an EMBL/GenBank/DDBJ whole genome shotgun (WGS) entry which is preliminary data.</text>
</comment>
<keyword evidence="2" id="KW-1185">Reference proteome</keyword>
<proteinExistence type="predicted"/>
<dbReference type="EMBL" id="SRLO01000964">
    <property type="protein sequence ID" value="TNN43463.1"/>
    <property type="molecule type" value="Genomic_DNA"/>
</dbReference>
<accession>A0A4Z2FRQ4</accession>
<reference evidence="1 2" key="1">
    <citation type="submission" date="2019-03" db="EMBL/GenBank/DDBJ databases">
        <title>First draft genome of Liparis tanakae, snailfish: a comprehensive survey of snailfish specific genes.</title>
        <authorList>
            <person name="Kim W."/>
            <person name="Song I."/>
            <person name="Jeong J.-H."/>
            <person name="Kim D."/>
            <person name="Kim S."/>
            <person name="Ryu S."/>
            <person name="Song J.Y."/>
            <person name="Lee S.K."/>
        </authorList>
    </citation>
    <scope>NUCLEOTIDE SEQUENCE [LARGE SCALE GENOMIC DNA]</scope>
    <source>
        <tissue evidence="1">Muscle</tissue>
    </source>
</reference>
<evidence type="ECO:0000313" key="1">
    <source>
        <dbReference type="EMBL" id="TNN43463.1"/>
    </source>
</evidence>
<dbReference type="AlphaFoldDB" id="A0A4Z2FRQ4"/>
<dbReference type="Proteomes" id="UP000314294">
    <property type="component" value="Unassembled WGS sequence"/>
</dbReference>
<protein>
    <submittedName>
        <fullName evidence="1">Uncharacterized protein</fullName>
    </submittedName>
</protein>
<evidence type="ECO:0000313" key="2">
    <source>
        <dbReference type="Proteomes" id="UP000314294"/>
    </source>
</evidence>
<organism evidence="1 2">
    <name type="scientific">Liparis tanakae</name>
    <name type="common">Tanaka's snailfish</name>
    <dbReference type="NCBI Taxonomy" id="230148"/>
    <lineage>
        <taxon>Eukaryota</taxon>
        <taxon>Metazoa</taxon>
        <taxon>Chordata</taxon>
        <taxon>Craniata</taxon>
        <taxon>Vertebrata</taxon>
        <taxon>Euteleostomi</taxon>
        <taxon>Actinopterygii</taxon>
        <taxon>Neopterygii</taxon>
        <taxon>Teleostei</taxon>
        <taxon>Neoteleostei</taxon>
        <taxon>Acanthomorphata</taxon>
        <taxon>Eupercaria</taxon>
        <taxon>Perciformes</taxon>
        <taxon>Cottioidei</taxon>
        <taxon>Cottales</taxon>
        <taxon>Liparidae</taxon>
        <taxon>Liparis</taxon>
    </lineage>
</organism>